<evidence type="ECO:0000259" key="1">
    <source>
        <dbReference type="Pfam" id="PF01471"/>
    </source>
</evidence>
<dbReference type="GO" id="GO:0016787">
    <property type="term" value="F:hydrolase activity"/>
    <property type="evidence" value="ECO:0007669"/>
    <property type="project" value="UniProtKB-KW"/>
</dbReference>
<dbReference type="RefSeq" id="WP_184877951.1">
    <property type="nucleotide sequence ID" value="NZ_BOOV01000009.1"/>
</dbReference>
<dbReference type="InterPro" id="IPR036365">
    <property type="entry name" value="PGBD-like_sf"/>
</dbReference>
<dbReference type="Proteomes" id="UP000542210">
    <property type="component" value="Unassembled WGS sequence"/>
</dbReference>
<comment type="caution">
    <text evidence="3">The sequence shown here is derived from an EMBL/GenBank/DDBJ whole genome shotgun (WGS) entry which is preliminary data.</text>
</comment>
<evidence type="ECO:0000313" key="3">
    <source>
        <dbReference type="EMBL" id="MBB4700070.1"/>
    </source>
</evidence>
<dbReference type="InterPro" id="IPR038765">
    <property type="entry name" value="Papain-like_cys_pep_sf"/>
</dbReference>
<proteinExistence type="predicted"/>
<keyword evidence="4" id="KW-1185">Reference proteome</keyword>
<dbReference type="Pfam" id="PF01471">
    <property type="entry name" value="PG_binding_1"/>
    <property type="match status" value="1"/>
</dbReference>
<name>A0A7W7D676_9ACTN</name>
<feature type="domain" description="Peptidase C51" evidence="2">
    <location>
        <begin position="45"/>
        <end position="129"/>
    </location>
</feature>
<feature type="domain" description="Peptidoglycan binding-like" evidence="1">
    <location>
        <begin position="210"/>
        <end position="243"/>
    </location>
</feature>
<dbReference type="SUPFAM" id="SSF47090">
    <property type="entry name" value="PGBD-like"/>
    <property type="match status" value="1"/>
</dbReference>
<dbReference type="EMBL" id="JACHND010000001">
    <property type="protein sequence ID" value="MBB4700070.1"/>
    <property type="molecule type" value="Genomic_DNA"/>
</dbReference>
<dbReference type="InterPro" id="IPR002477">
    <property type="entry name" value="Peptidoglycan-bd-like"/>
</dbReference>
<organism evidence="3 4">
    <name type="scientific">Sphaerisporangium siamense</name>
    <dbReference type="NCBI Taxonomy" id="795645"/>
    <lineage>
        <taxon>Bacteria</taxon>
        <taxon>Bacillati</taxon>
        <taxon>Actinomycetota</taxon>
        <taxon>Actinomycetes</taxon>
        <taxon>Streptosporangiales</taxon>
        <taxon>Streptosporangiaceae</taxon>
        <taxon>Sphaerisporangium</taxon>
    </lineage>
</organism>
<keyword evidence="3" id="KW-0378">Hydrolase</keyword>
<sequence>MTTSPDRALLAIMASQKGYQERISGWTKFGQWYEDLKDAPGFAEAPWCQMSISWAAEQAGIPESVIPRMAYTPYAAQWFADRGRWGRTPRVGGLVFFDWGGSHDIGKIDHVGLVRGILPDGRILTLEGNTANQLLERRRSLAGVAGFGYPDYGAVKTQTWTEKLMDSLPVLKLGTVGFIVKTVRACLFARGRVPISAYGAPEKLKAWLESTRYDTQLVELVEAFQVAEGLHADGEVGPKTWPKLILP</sequence>
<accession>A0A7W7D676</accession>
<dbReference type="AlphaFoldDB" id="A0A7W7D676"/>
<gene>
    <name evidence="3" type="ORF">BJ982_001614</name>
</gene>
<protein>
    <submittedName>
        <fullName evidence="3">Peptidoglycan hydrolase-like protein with peptidoglycan-binding domain</fullName>
    </submittedName>
</protein>
<dbReference type="SUPFAM" id="SSF54001">
    <property type="entry name" value="Cysteine proteinases"/>
    <property type="match status" value="1"/>
</dbReference>
<dbReference type="Gene3D" id="1.10.101.10">
    <property type="entry name" value="PGBD-like superfamily/PGBD"/>
    <property type="match status" value="1"/>
</dbReference>
<dbReference type="InterPro" id="IPR036366">
    <property type="entry name" value="PGBDSf"/>
</dbReference>
<evidence type="ECO:0000313" key="4">
    <source>
        <dbReference type="Proteomes" id="UP000542210"/>
    </source>
</evidence>
<dbReference type="InterPro" id="IPR007921">
    <property type="entry name" value="CHAP_dom"/>
</dbReference>
<evidence type="ECO:0000259" key="2">
    <source>
        <dbReference type="Pfam" id="PF05257"/>
    </source>
</evidence>
<reference evidence="3 4" key="1">
    <citation type="submission" date="2020-08" db="EMBL/GenBank/DDBJ databases">
        <title>Sequencing the genomes of 1000 actinobacteria strains.</title>
        <authorList>
            <person name="Klenk H.-P."/>
        </authorList>
    </citation>
    <scope>NUCLEOTIDE SEQUENCE [LARGE SCALE GENOMIC DNA]</scope>
    <source>
        <strain evidence="3 4">DSM 45784</strain>
    </source>
</reference>
<dbReference type="Pfam" id="PF05257">
    <property type="entry name" value="CHAP"/>
    <property type="match status" value="1"/>
</dbReference>